<sequence>MSEPVGGVSDNTFEGSTAAQTGSNDTQVNNFITTAPPRETGRGMRVALGVFGTVVMVAGLSLAVHFAGGAAVSSSTTPAANPDPASSATSAGVPAPMSGSATTPSPAAFPTPSGAGWTVKYQDTSITLPAAEQCLTGAVNFDQGRGHSEAEFLTDDLIVQAACPLSGEQDSVLTSTRQWGTSQTQEPGPDQCQNDANRNTRPNKMSAAALKVNSAYCLITAKKSVVWFKITAKSGDDQQGFTMLATRWTPSDAN</sequence>
<evidence type="ECO:0000313" key="3">
    <source>
        <dbReference type="EMBL" id="GAA2278893.1"/>
    </source>
</evidence>
<name>A0ABN3F0C2_9ACTN</name>
<keyword evidence="2" id="KW-0472">Membrane</keyword>
<accession>A0ABN3F0C2</accession>
<feature type="region of interest" description="Disordered" evidence="1">
    <location>
        <begin position="1"/>
        <end position="37"/>
    </location>
</feature>
<keyword evidence="4" id="KW-1185">Reference proteome</keyword>
<proteinExistence type="predicted"/>
<keyword evidence="2" id="KW-1133">Transmembrane helix</keyword>
<evidence type="ECO:0000256" key="1">
    <source>
        <dbReference type="SAM" id="MobiDB-lite"/>
    </source>
</evidence>
<feature type="transmembrane region" description="Helical" evidence="2">
    <location>
        <begin position="46"/>
        <end position="68"/>
    </location>
</feature>
<organism evidence="3 4">
    <name type="scientific">Kitasatospora cystarginea</name>
    <dbReference type="NCBI Taxonomy" id="58350"/>
    <lineage>
        <taxon>Bacteria</taxon>
        <taxon>Bacillati</taxon>
        <taxon>Actinomycetota</taxon>
        <taxon>Actinomycetes</taxon>
        <taxon>Kitasatosporales</taxon>
        <taxon>Streptomycetaceae</taxon>
        <taxon>Kitasatospora</taxon>
    </lineage>
</organism>
<keyword evidence="2" id="KW-0812">Transmembrane</keyword>
<protein>
    <recommendedName>
        <fullName evidence="5">Serine/threonine protein kinase</fullName>
    </recommendedName>
</protein>
<gene>
    <name evidence="3" type="ORF">GCM10010430_76130</name>
</gene>
<dbReference type="EMBL" id="BAAATR010000065">
    <property type="protein sequence ID" value="GAA2278893.1"/>
    <property type="molecule type" value="Genomic_DNA"/>
</dbReference>
<feature type="region of interest" description="Disordered" evidence="1">
    <location>
        <begin position="72"/>
        <end position="109"/>
    </location>
</feature>
<reference evidence="3 4" key="1">
    <citation type="journal article" date="2019" name="Int. J. Syst. Evol. Microbiol.">
        <title>The Global Catalogue of Microorganisms (GCM) 10K type strain sequencing project: providing services to taxonomists for standard genome sequencing and annotation.</title>
        <authorList>
            <consortium name="The Broad Institute Genomics Platform"/>
            <consortium name="The Broad Institute Genome Sequencing Center for Infectious Disease"/>
            <person name="Wu L."/>
            <person name="Ma J."/>
        </authorList>
    </citation>
    <scope>NUCLEOTIDE SEQUENCE [LARGE SCALE GENOMIC DNA]</scope>
    <source>
        <strain evidence="3 4">JCM 7356</strain>
    </source>
</reference>
<feature type="compositionally biased region" description="Polar residues" evidence="1">
    <location>
        <begin position="72"/>
        <end position="90"/>
    </location>
</feature>
<evidence type="ECO:0008006" key="5">
    <source>
        <dbReference type="Google" id="ProtNLM"/>
    </source>
</evidence>
<evidence type="ECO:0000256" key="2">
    <source>
        <dbReference type="SAM" id="Phobius"/>
    </source>
</evidence>
<feature type="region of interest" description="Disordered" evidence="1">
    <location>
        <begin position="172"/>
        <end position="201"/>
    </location>
</feature>
<feature type="compositionally biased region" description="Polar residues" evidence="1">
    <location>
        <begin position="9"/>
        <end position="33"/>
    </location>
</feature>
<feature type="compositionally biased region" description="Low complexity" evidence="1">
    <location>
        <begin position="94"/>
        <end position="109"/>
    </location>
</feature>
<dbReference type="RefSeq" id="WP_344641145.1">
    <property type="nucleotide sequence ID" value="NZ_BAAATR010000065.1"/>
</dbReference>
<evidence type="ECO:0000313" key="4">
    <source>
        <dbReference type="Proteomes" id="UP001500305"/>
    </source>
</evidence>
<comment type="caution">
    <text evidence="3">The sequence shown here is derived from an EMBL/GenBank/DDBJ whole genome shotgun (WGS) entry which is preliminary data.</text>
</comment>
<dbReference type="Proteomes" id="UP001500305">
    <property type="component" value="Unassembled WGS sequence"/>
</dbReference>